<keyword evidence="1" id="KW-1133">Transmembrane helix</keyword>
<evidence type="ECO:0008006" key="4">
    <source>
        <dbReference type="Google" id="ProtNLM"/>
    </source>
</evidence>
<evidence type="ECO:0000313" key="3">
    <source>
        <dbReference type="Proteomes" id="UP000576393"/>
    </source>
</evidence>
<feature type="transmembrane region" description="Helical" evidence="1">
    <location>
        <begin position="47"/>
        <end position="73"/>
    </location>
</feature>
<protein>
    <recommendedName>
        <fullName evidence="4">DUF2567 domain-containing protein</fullName>
    </recommendedName>
</protein>
<evidence type="ECO:0000313" key="2">
    <source>
        <dbReference type="EMBL" id="NYF38682.1"/>
    </source>
</evidence>
<evidence type="ECO:0000256" key="1">
    <source>
        <dbReference type="SAM" id="Phobius"/>
    </source>
</evidence>
<dbReference type="Proteomes" id="UP000576393">
    <property type="component" value="Unassembled WGS sequence"/>
</dbReference>
<dbReference type="AlphaFoldDB" id="A0A852UNU8"/>
<keyword evidence="1" id="KW-0812">Transmembrane</keyword>
<organism evidence="2 3">
    <name type="scientific">Streptosporangium sandarakinum</name>
    <dbReference type="NCBI Taxonomy" id="1260955"/>
    <lineage>
        <taxon>Bacteria</taxon>
        <taxon>Bacillati</taxon>
        <taxon>Actinomycetota</taxon>
        <taxon>Actinomycetes</taxon>
        <taxon>Streptosporangiales</taxon>
        <taxon>Streptosporangiaceae</taxon>
        <taxon>Streptosporangium</taxon>
    </lineage>
</organism>
<keyword evidence="3" id="KW-1185">Reference proteome</keyword>
<keyword evidence="1" id="KW-0472">Membrane</keyword>
<sequence>MRDFAVTVLALAALGAAAGAVWSLLAPRPPYAVTGQGRVLADPTTQALIAADGWFAVVTGVLGLACGVAGYALSRRRRPVAVVLGLAAGGLLGSHLALAAGRALNLGAADVAGSGPAGVQLVPGPLNLTAHGVLYIWPTLAAGLFFALEAVAGYRDSPLRRPFGGEEPYGPLPGYGPLDR</sequence>
<reference evidence="2 3" key="1">
    <citation type="submission" date="2020-07" db="EMBL/GenBank/DDBJ databases">
        <title>Sequencing the genomes of 1000 actinobacteria strains.</title>
        <authorList>
            <person name="Klenk H.-P."/>
        </authorList>
    </citation>
    <scope>NUCLEOTIDE SEQUENCE [LARGE SCALE GENOMIC DNA]</scope>
    <source>
        <strain evidence="2 3">DSM 45763</strain>
    </source>
</reference>
<comment type="caution">
    <text evidence="2">The sequence shown here is derived from an EMBL/GenBank/DDBJ whole genome shotgun (WGS) entry which is preliminary data.</text>
</comment>
<accession>A0A852UNU8</accession>
<feature type="transmembrane region" description="Helical" evidence="1">
    <location>
        <begin position="134"/>
        <end position="154"/>
    </location>
</feature>
<proteinExistence type="predicted"/>
<name>A0A852UNU8_9ACTN</name>
<dbReference type="EMBL" id="JACCCO010000001">
    <property type="protein sequence ID" value="NYF38682.1"/>
    <property type="molecule type" value="Genomic_DNA"/>
</dbReference>
<dbReference type="RefSeq" id="WP_312872982.1">
    <property type="nucleotide sequence ID" value="NZ_CP192034.1"/>
</dbReference>
<feature type="transmembrane region" description="Helical" evidence="1">
    <location>
        <begin position="80"/>
        <end position="100"/>
    </location>
</feature>
<gene>
    <name evidence="2" type="ORF">HDA43_000841</name>
</gene>